<protein>
    <recommendedName>
        <fullName evidence="1">3',5'-cyclic-AMP phosphodiesterase</fullName>
        <ecNumber evidence="1">3.1.4.53</ecNumber>
    </recommendedName>
</protein>
<dbReference type="Pfam" id="PF18100">
    <property type="entry name" value="PDE4_UCR"/>
    <property type="match status" value="1"/>
</dbReference>
<evidence type="ECO:0000313" key="7">
    <source>
        <dbReference type="Proteomes" id="UP000828390"/>
    </source>
</evidence>
<keyword evidence="7" id="KW-1185">Reference proteome</keyword>
<keyword evidence="3" id="KW-0114">cAMP</keyword>
<dbReference type="EC" id="3.1.4.53" evidence="1"/>
<name>A0A9D3YI35_DREPO</name>
<evidence type="ECO:0000256" key="3">
    <source>
        <dbReference type="ARBA" id="ARBA00023149"/>
    </source>
</evidence>
<feature type="region of interest" description="Disordered" evidence="4">
    <location>
        <begin position="116"/>
        <end position="154"/>
    </location>
</feature>
<sequence length="270" mass="29662">MPASPSADMASGKPSRVHRNLYCNTALPKRSGSVSSNPGILSPVLSRIDESGMDPQSVLFHRTQSTSALRVPRQRSSFLYRHAEDLIVTPFAQVLASLRSVRNNYINLTNVTAKERSHGSGLRPQQNHTSSLGGIAKQHENPGHTMSPSPRSQLDEGYQKMAVETLEELDWCLDQLETIQTHRSVSDMASSKFKRMLNRELSHFAESSKSGNQIAEYICSTYLACVTGLIIQKQGMLAQSSKTVDTARFVAYVTILIIQKPSTLGQSSVG</sequence>
<feature type="compositionally biased region" description="Polar residues" evidence="4">
    <location>
        <begin position="123"/>
        <end position="132"/>
    </location>
</feature>
<dbReference type="AlphaFoldDB" id="A0A9D3YI35"/>
<dbReference type="EMBL" id="JAIWYP010000015">
    <property type="protein sequence ID" value="KAH3698936.1"/>
    <property type="molecule type" value="Genomic_DNA"/>
</dbReference>
<comment type="caution">
    <text evidence="6">The sequence shown here is derived from an EMBL/GenBank/DDBJ whole genome shotgun (WGS) entry which is preliminary data.</text>
</comment>
<evidence type="ECO:0000256" key="2">
    <source>
        <dbReference type="ARBA" id="ARBA00022801"/>
    </source>
</evidence>
<evidence type="ECO:0000313" key="6">
    <source>
        <dbReference type="EMBL" id="KAH3698936.1"/>
    </source>
</evidence>
<dbReference type="PANTHER" id="PTHR11347">
    <property type="entry name" value="CYCLIC NUCLEOTIDE PHOSPHODIESTERASE"/>
    <property type="match status" value="1"/>
</dbReference>
<evidence type="ECO:0000259" key="5">
    <source>
        <dbReference type="Pfam" id="PF18100"/>
    </source>
</evidence>
<reference evidence="6" key="2">
    <citation type="submission" date="2020-11" db="EMBL/GenBank/DDBJ databases">
        <authorList>
            <person name="McCartney M.A."/>
            <person name="Auch B."/>
            <person name="Kono T."/>
            <person name="Mallez S."/>
            <person name="Becker A."/>
            <person name="Gohl D.M."/>
            <person name="Silverstein K.A.T."/>
            <person name="Koren S."/>
            <person name="Bechman K.B."/>
            <person name="Herman A."/>
            <person name="Abrahante J.E."/>
            <person name="Garbe J."/>
        </authorList>
    </citation>
    <scope>NUCLEOTIDE SEQUENCE</scope>
    <source>
        <strain evidence="6">Duluth1</strain>
        <tissue evidence="6">Whole animal</tissue>
    </source>
</reference>
<organism evidence="6 7">
    <name type="scientific">Dreissena polymorpha</name>
    <name type="common">Zebra mussel</name>
    <name type="synonym">Mytilus polymorpha</name>
    <dbReference type="NCBI Taxonomy" id="45954"/>
    <lineage>
        <taxon>Eukaryota</taxon>
        <taxon>Metazoa</taxon>
        <taxon>Spiralia</taxon>
        <taxon>Lophotrochozoa</taxon>
        <taxon>Mollusca</taxon>
        <taxon>Bivalvia</taxon>
        <taxon>Autobranchia</taxon>
        <taxon>Heteroconchia</taxon>
        <taxon>Euheterodonta</taxon>
        <taxon>Imparidentia</taxon>
        <taxon>Neoheterodontei</taxon>
        <taxon>Myida</taxon>
        <taxon>Dreissenoidea</taxon>
        <taxon>Dreissenidae</taxon>
        <taxon>Dreissena</taxon>
    </lineage>
</organism>
<accession>A0A9D3YI35</accession>
<evidence type="ECO:0000256" key="1">
    <source>
        <dbReference type="ARBA" id="ARBA00012276"/>
    </source>
</evidence>
<gene>
    <name evidence="6" type="ORF">DPMN_073881</name>
</gene>
<proteinExistence type="predicted"/>
<evidence type="ECO:0000256" key="4">
    <source>
        <dbReference type="SAM" id="MobiDB-lite"/>
    </source>
</evidence>
<feature type="domain" description="Phosphodiesterase 4 upstream conserved regions (UCR)" evidence="5">
    <location>
        <begin position="88"/>
        <end position="223"/>
    </location>
</feature>
<dbReference type="InterPro" id="IPR040844">
    <property type="entry name" value="PDE4_UCR"/>
</dbReference>
<dbReference type="GO" id="GO:0004115">
    <property type="term" value="F:3',5'-cyclic-AMP phosphodiesterase activity"/>
    <property type="evidence" value="ECO:0007669"/>
    <property type="project" value="UniProtKB-EC"/>
</dbReference>
<dbReference type="Proteomes" id="UP000828390">
    <property type="component" value="Unassembled WGS sequence"/>
</dbReference>
<reference evidence="6" key="1">
    <citation type="journal article" date="2019" name="bioRxiv">
        <title>The Genome of the Zebra Mussel, Dreissena polymorpha: A Resource for Invasive Species Research.</title>
        <authorList>
            <person name="McCartney M.A."/>
            <person name="Auch B."/>
            <person name="Kono T."/>
            <person name="Mallez S."/>
            <person name="Zhang Y."/>
            <person name="Obille A."/>
            <person name="Becker A."/>
            <person name="Abrahante J.E."/>
            <person name="Garbe J."/>
            <person name="Badalamenti J.P."/>
            <person name="Herman A."/>
            <person name="Mangelson H."/>
            <person name="Liachko I."/>
            <person name="Sullivan S."/>
            <person name="Sone E.D."/>
            <person name="Koren S."/>
            <person name="Silverstein K.A.T."/>
            <person name="Beckman K.B."/>
            <person name="Gohl D.M."/>
        </authorList>
    </citation>
    <scope>NUCLEOTIDE SEQUENCE</scope>
    <source>
        <strain evidence="6">Duluth1</strain>
        <tissue evidence="6">Whole animal</tissue>
    </source>
</reference>
<keyword evidence="2" id="KW-0378">Hydrolase</keyword>